<dbReference type="RefSeq" id="WP_260396183.1">
    <property type="nucleotide sequence ID" value="NZ_JACHLN010000003.1"/>
</dbReference>
<sequence>MRGADITERPSEAGMTLVEMLVVLAIIGVMAGAVALGMGSVTRAPSVETEARRLATMLQSAADDAMLGDRTIAFTVRKDGYGFAVMNRDGGIVPRTDKAFGFHQLPGGMVMTLSVKPPVVLGVDGAGKPMQAVIESGQRKWTVVYDGMTVRAFPATGLKL</sequence>
<proteinExistence type="predicted"/>
<feature type="transmembrane region" description="Helical" evidence="1">
    <location>
        <begin position="20"/>
        <end position="42"/>
    </location>
</feature>
<dbReference type="PROSITE" id="PS00409">
    <property type="entry name" value="PROKAR_NTER_METHYL"/>
    <property type="match status" value="1"/>
</dbReference>
<dbReference type="SUPFAM" id="SSF54523">
    <property type="entry name" value="Pili subunits"/>
    <property type="match status" value="1"/>
</dbReference>
<protein>
    <submittedName>
        <fullName evidence="2">General secretion pathway protein H</fullName>
    </submittedName>
</protein>
<keyword evidence="1" id="KW-1133">Transmembrane helix</keyword>
<dbReference type="EMBL" id="JACHLN010000003">
    <property type="protein sequence ID" value="MBB4840079.1"/>
    <property type="molecule type" value="Genomic_DNA"/>
</dbReference>
<keyword evidence="3" id="KW-1185">Reference proteome</keyword>
<keyword evidence="1" id="KW-0812">Transmembrane</keyword>
<evidence type="ECO:0000313" key="2">
    <source>
        <dbReference type="EMBL" id="MBB4840079.1"/>
    </source>
</evidence>
<dbReference type="InterPro" id="IPR012902">
    <property type="entry name" value="N_methyl_site"/>
</dbReference>
<evidence type="ECO:0000256" key="1">
    <source>
        <dbReference type="SAM" id="Phobius"/>
    </source>
</evidence>
<dbReference type="InterPro" id="IPR045584">
    <property type="entry name" value="Pilin-like"/>
</dbReference>
<gene>
    <name evidence="2" type="ORF">HNP52_003171</name>
</gene>
<reference evidence="2 3" key="1">
    <citation type="submission" date="2020-08" db="EMBL/GenBank/DDBJ databases">
        <title>Functional genomics of gut bacteria from endangered species of beetles.</title>
        <authorList>
            <person name="Carlos-Shanley C."/>
        </authorList>
    </citation>
    <scope>NUCLEOTIDE SEQUENCE [LARGE SCALE GENOMIC DNA]</scope>
    <source>
        <strain evidence="2 3">S00224</strain>
    </source>
</reference>
<dbReference type="Pfam" id="PF07963">
    <property type="entry name" value="N_methyl"/>
    <property type="match status" value="1"/>
</dbReference>
<evidence type="ECO:0000313" key="3">
    <source>
        <dbReference type="Proteomes" id="UP000575241"/>
    </source>
</evidence>
<dbReference type="Proteomes" id="UP000575241">
    <property type="component" value="Unassembled WGS sequence"/>
</dbReference>
<accession>A0A7W7NTT5</accession>
<comment type="caution">
    <text evidence="2">The sequence shown here is derived from an EMBL/GenBank/DDBJ whole genome shotgun (WGS) entry which is preliminary data.</text>
</comment>
<organism evidence="2 3">
    <name type="scientific">Sphingomonas kyeonggiensis</name>
    <dbReference type="NCBI Taxonomy" id="1268553"/>
    <lineage>
        <taxon>Bacteria</taxon>
        <taxon>Pseudomonadati</taxon>
        <taxon>Pseudomonadota</taxon>
        <taxon>Alphaproteobacteria</taxon>
        <taxon>Sphingomonadales</taxon>
        <taxon>Sphingomonadaceae</taxon>
        <taxon>Sphingomonas</taxon>
    </lineage>
</organism>
<dbReference type="AlphaFoldDB" id="A0A7W7NTT5"/>
<dbReference type="NCBIfam" id="TIGR02532">
    <property type="entry name" value="IV_pilin_GFxxxE"/>
    <property type="match status" value="1"/>
</dbReference>
<keyword evidence="1" id="KW-0472">Membrane</keyword>
<name>A0A7W7NTT5_9SPHN</name>
<dbReference type="Gene3D" id="3.55.40.10">
    <property type="entry name" value="minor pseudopilin epsh domain"/>
    <property type="match status" value="1"/>
</dbReference>